<sequence length="41" mass="4894">MPYSLGLLQQNLGIEHDRNCHIRNMIWMWSYAAHNARCFTT</sequence>
<protein>
    <submittedName>
        <fullName evidence="1">Uncharacterized protein</fullName>
    </submittedName>
</protein>
<dbReference type="EMBL" id="LANV01000001">
    <property type="protein sequence ID" value="KJV64653.1"/>
    <property type="molecule type" value="Genomic_DNA"/>
</dbReference>
<evidence type="ECO:0000313" key="2">
    <source>
        <dbReference type="Proteomes" id="UP000033441"/>
    </source>
</evidence>
<dbReference type="Proteomes" id="UP000033441">
    <property type="component" value="Unassembled WGS sequence"/>
</dbReference>
<evidence type="ECO:0000313" key="1">
    <source>
        <dbReference type="EMBL" id="KJV64653.1"/>
    </source>
</evidence>
<organism evidence="1 2">
    <name type="scientific">Anaplasma phagocytophilum str. ApMUC09</name>
    <dbReference type="NCBI Taxonomy" id="1359152"/>
    <lineage>
        <taxon>Bacteria</taxon>
        <taxon>Pseudomonadati</taxon>
        <taxon>Pseudomonadota</taxon>
        <taxon>Alphaproteobacteria</taxon>
        <taxon>Rickettsiales</taxon>
        <taxon>Anaplasmataceae</taxon>
        <taxon>Anaplasma</taxon>
        <taxon>phagocytophilum group</taxon>
    </lineage>
</organism>
<dbReference type="PATRIC" id="fig|1359152.3.peg.408"/>
<comment type="caution">
    <text evidence="1">The sequence shown here is derived from an EMBL/GenBank/DDBJ whole genome shotgun (WGS) entry which is preliminary data.</text>
</comment>
<name>A0A0F3N9B2_ANAPH</name>
<proteinExistence type="predicted"/>
<accession>A0A0F3N9B2</accession>
<dbReference type="AlphaFoldDB" id="A0A0F3N9B2"/>
<gene>
    <name evidence="1" type="ORF">APHMUC_0387</name>
</gene>
<reference evidence="1 2" key="1">
    <citation type="submission" date="2015-02" db="EMBL/GenBank/DDBJ databases">
        <title>Genome Sequencing of Rickettsiales.</title>
        <authorList>
            <person name="Daugherty S.C."/>
            <person name="Su Q."/>
            <person name="Abolude K."/>
            <person name="Beier-Sexton M."/>
            <person name="Carlyon J.A."/>
            <person name="Carter R."/>
            <person name="Day N.P."/>
            <person name="Dumler S.J."/>
            <person name="Dyachenko V."/>
            <person name="Godinez A."/>
            <person name="Kurtti T.J."/>
            <person name="Lichay M."/>
            <person name="Mullins K.E."/>
            <person name="Ott S."/>
            <person name="Pappas-Brown V."/>
            <person name="Paris D.H."/>
            <person name="Patel P."/>
            <person name="Richards A.L."/>
            <person name="Sadzewicz L."/>
            <person name="Sears K."/>
            <person name="Seidman D."/>
            <person name="Sengamalay N."/>
            <person name="Stenos J."/>
            <person name="Tallon L.J."/>
            <person name="Vincent G."/>
            <person name="Fraser C.M."/>
            <person name="Munderloh U."/>
            <person name="Dunning-Hotopp J.C."/>
        </authorList>
    </citation>
    <scope>NUCLEOTIDE SEQUENCE [LARGE SCALE GENOMIC DNA]</scope>
    <source>
        <strain evidence="1 2">ApMUC09</strain>
    </source>
</reference>